<keyword evidence="3" id="KW-1185">Reference proteome</keyword>
<reference evidence="2" key="1">
    <citation type="submission" date="2021-02" db="EMBL/GenBank/DDBJ databases">
        <authorList>
            <person name="Dougan E. K."/>
            <person name="Rhodes N."/>
            <person name="Thang M."/>
            <person name="Chan C."/>
        </authorList>
    </citation>
    <scope>NUCLEOTIDE SEQUENCE</scope>
</reference>
<dbReference type="GO" id="GO:0003887">
    <property type="term" value="F:DNA-directed DNA polymerase activity"/>
    <property type="evidence" value="ECO:0007669"/>
    <property type="project" value="InterPro"/>
</dbReference>
<name>A0A812LVH5_9DINO</name>
<feature type="non-terminal residue" evidence="2">
    <location>
        <position position="71"/>
    </location>
</feature>
<organism evidence="2 3">
    <name type="scientific">Symbiodinium necroappetens</name>
    <dbReference type="NCBI Taxonomy" id="1628268"/>
    <lineage>
        <taxon>Eukaryota</taxon>
        <taxon>Sar</taxon>
        <taxon>Alveolata</taxon>
        <taxon>Dinophyceae</taxon>
        <taxon>Suessiales</taxon>
        <taxon>Symbiodiniaceae</taxon>
        <taxon>Symbiodinium</taxon>
    </lineage>
</organism>
<dbReference type="EMBL" id="CAJNJA010010052">
    <property type="protein sequence ID" value="CAE7253212.1"/>
    <property type="molecule type" value="Genomic_DNA"/>
</dbReference>
<dbReference type="Pfam" id="PF08490">
    <property type="entry name" value="DUF1744"/>
    <property type="match status" value="1"/>
</dbReference>
<evidence type="ECO:0000313" key="2">
    <source>
        <dbReference type="EMBL" id="CAE7253212.1"/>
    </source>
</evidence>
<accession>A0A812LVH5</accession>
<dbReference type="InterPro" id="IPR013697">
    <property type="entry name" value="DNA_pol_e_suA_C"/>
</dbReference>
<sequence length="71" mass="8216">MASMLQDLRDEWQAFENLLDGLYGWLASPTSLLYDAALLRRVHQYMDRVLKILLDVVRRNGCTVIHASHSK</sequence>
<dbReference type="AlphaFoldDB" id="A0A812LVH5"/>
<evidence type="ECO:0000259" key="1">
    <source>
        <dbReference type="Pfam" id="PF08490"/>
    </source>
</evidence>
<protein>
    <submittedName>
        <fullName evidence="2">POL2A protein</fullName>
    </submittedName>
</protein>
<feature type="domain" description="DNA polymerase epsilon catalytic subunit A C-terminal" evidence="1">
    <location>
        <begin position="5"/>
        <end position="71"/>
    </location>
</feature>
<comment type="caution">
    <text evidence="2">The sequence shown here is derived from an EMBL/GenBank/DDBJ whole genome shotgun (WGS) entry which is preliminary data.</text>
</comment>
<dbReference type="OrthoDB" id="10060449at2759"/>
<dbReference type="GO" id="GO:0008270">
    <property type="term" value="F:zinc ion binding"/>
    <property type="evidence" value="ECO:0007669"/>
    <property type="project" value="InterPro"/>
</dbReference>
<dbReference type="Proteomes" id="UP000601435">
    <property type="component" value="Unassembled WGS sequence"/>
</dbReference>
<dbReference type="GO" id="GO:0006260">
    <property type="term" value="P:DNA replication"/>
    <property type="evidence" value="ECO:0007669"/>
    <property type="project" value="InterPro"/>
</dbReference>
<evidence type="ECO:0000313" key="3">
    <source>
        <dbReference type="Proteomes" id="UP000601435"/>
    </source>
</evidence>
<gene>
    <name evidence="2" type="primary">POL2A</name>
    <name evidence="2" type="ORF">SNEC2469_LOCUS5370</name>
</gene>
<proteinExistence type="predicted"/>
<dbReference type="GO" id="GO:0005634">
    <property type="term" value="C:nucleus"/>
    <property type="evidence" value="ECO:0007669"/>
    <property type="project" value="InterPro"/>
</dbReference>